<evidence type="ECO:0000313" key="2">
    <source>
        <dbReference type="Proteomes" id="UP000054498"/>
    </source>
</evidence>
<dbReference type="RefSeq" id="XP_013901988.1">
    <property type="nucleotide sequence ID" value="XM_014046534.1"/>
</dbReference>
<sequence length="68" mass="7140">MEQPGAPQVVRLDQVAAPRPGSALAQLPRVSGIPDDGIRLTEGQERTLCVSTRLPPQLLAGGRGGEVR</sequence>
<dbReference type="KEGG" id="mng:MNEG_4994"/>
<evidence type="ECO:0000313" key="1">
    <source>
        <dbReference type="EMBL" id="KIZ02969.1"/>
    </source>
</evidence>
<dbReference type="Proteomes" id="UP000054498">
    <property type="component" value="Unassembled WGS sequence"/>
</dbReference>
<dbReference type="GeneID" id="25737871"/>
<gene>
    <name evidence="1" type="ORF">MNEG_4994</name>
</gene>
<protein>
    <submittedName>
        <fullName evidence="1">Uncharacterized protein</fullName>
    </submittedName>
</protein>
<proteinExistence type="predicted"/>
<reference evidence="1 2" key="1">
    <citation type="journal article" date="2013" name="BMC Genomics">
        <title>Reconstruction of the lipid metabolism for the microalga Monoraphidium neglectum from its genome sequence reveals characteristics suitable for biofuel production.</title>
        <authorList>
            <person name="Bogen C."/>
            <person name="Al-Dilaimi A."/>
            <person name="Albersmeier A."/>
            <person name="Wichmann J."/>
            <person name="Grundmann M."/>
            <person name="Rupp O."/>
            <person name="Lauersen K.J."/>
            <person name="Blifernez-Klassen O."/>
            <person name="Kalinowski J."/>
            <person name="Goesmann A."/>
            <person name="Mussgnug J.H."/>
            <person name="Kruse O."/>
        </authorList>
    </citation>
    <scope>NUCLEOTIDE SEQUENCE [LARGE SCALE GENOMIC DNA]</scope>
    <source>
        <strain evidence="1 2">SAG 48.87</strain>
    </source>
</reference>
<organism evidence="1 2">
    <name type="scientific">Monoraphidium neglectum</name>
    <dbReference type="NCBI Taxonomy" id="145388"/>
    <lineage>
        <taxon>Eukaryota</taxon>
        <taxon>Viridiplantae</taxon>
        <taxon>Chlorophyta</taxon>
        <taxon>core chlorophytes</taxon>
        <taxon>Chlorophyceae</taxon>
        <taxon>CS clade</taxon>
        <taxon>Sphaeropleales</taxon>
        <taxon>Selenastraceae</taxon>
        <taxon>Monoraphidium</taxon>
    </lineage>
</organism>
<keyword evidence="2" id="KW-1185">Reference proteome</keyword>
<name>A0A0D2L7X9_9CHLO</name>
<accession>A0A0D2L7X9</accession>
<dbReference type="EMBL" id="KK100941">
    <property type="protein sequence ID" value="KIZ02969.1"/>
    <property type="molecule type" value="Genomic_DNA"/>
</dbReference>
<feature type="non-terminal residue" evidence="1">
    <location>
        <position position="68"/>
    </location>
</feature>
<dbReference type="AlphaFoldDB" id="A0A0D2L7X9"/>